<evidence type="ECO:0000313" key="2">
    <source>
        <dbReference type="Proteomes" id="UP000183200"/>
    </source>
</evidence>
<dbReference type="EMBL" id="FNGY01000003">
    <property type="protein sequence ID" value="SDM24458.1"/>
    <property type="molecule type" value="Genomic_DNA"/>
</dbReference>
<protein>
    <submittedName>
        <fullName evidence="1">Uncharacterized protein</fullName>
    </submittedName>
</protein>
<keyword evidence="2" id="KW-1185">Reference proteome</keyword>
<proteinExistence type="predicted"/>
<accession>A0A1G9RMF4</accession>
<evidence type="ECO:0000313" key="1">
    <source>
        <dbReference type="EMBL" id="SDM24458.1"/>
    </source>
</evidence>
<organism evidence="1 2">
    <name type="scientific">Pedobacter steynii</name>
    <dbReference type="NCBI Taxonomy" id="430522"/>
    <lineage>
        <taxon>Bacteria</taxon>
        <taxon>Pseudomonadati</taxon>
        <taxon>Bacteroidota</taxon>
        <taxon>Sphingobacteriia</taxon>
        <taxon>Sphingobacteriales</taxon>
        <taxon>Sphingobacteriaceae</taxon>
        <taxon>Pedobacter</taxon>
    </lineage>
</organism>
<dbReference type="AlphaFoldDB" id="A0A1G9RMF4"/>
<sequence length="87" mass="10048">MSGCLRRRGQMKETRNHIDIPIAQLLGCTDAAFRYLEEWFLKYAIGSGCGKKEENCGWALWVARDFVPSKVAPDMNFQKIYIKNFTL</sequence>
<reference evidence="2" key="1">
    <citation type="submission" date="2016-10" db="EMBL/GenBank/DDBJ databases">
        <authorList>
            <person name="Varghese N."/>
            <person name="Submissions S."/>
        </authorList>
    </citation>
    <scope>NUCLEOTIDE SEQUENCE [LARGE SCALE GENOMIC DNA]</scope>
    <source>
        <strain evidence="2">DSM 19110</strain>
    </source>
</reference>
<dbReference type="Proteomes" id="UP000183200">
    <property type="component" value="Unassembled WGS sequence"/>
</dbReference>
<gene>
    <name evidence="1" type="ORF">SAMN05421820_103296</name>
</gene>
<name>A0A1G9RMF4_9SPHI</name>